<dbReference type="AlphaFoldDB" id="A0A1J1I616"/>
<dbReference type="Proteomes" id="UP000183832">
    <property type="component" value="Unassembled WGS sequence"/>
</dbReference>
<gene>
    <name evidence="1" type="ORF">CLUMA_CG008860</name>
</gene>
<organism evidence="1 2">
    <name type="scientific">Clunio marinus</name>
    <dbReference type="NCBI Taxonomy" id="568069"/>
    <lineage>
        <taxon>Eukaryota</taxon>
        <taxon>Metazoa</taxon>
        <taxon>Ecdysozoa</taxon>
        <taxon>Arthropoda</taxon>
        <taxon>Hexapoda</taxon>
        <taxon>Insecta</taxon>
        <taxon>Pterygota</taxon>
        <taxon>Neoptera</taxon>
        <taxon>Endopterygota</taxon>
        <taxon>Diptera</taxon>
        <taxon>Nematocera</taxon>
        <taxon>Chironomoidea</taxon>
        <taxon>Chironomidae</taxon>
        <taxon>Clunio</taxon>
    </lineage>
</organism>
<dbReference type="EMBL" id="CVRI01000041">
    <property type="protein sequence ID" value="CRK95178.1"/>
    <property type="molecule type" value="Genomic_DNA"/>
</dbReference>
<evidence type="ECO:0000313" key="2">
    <source>
        <dbReference type="Proteomes" id="UP000183832"/>
    </source>
</evidence>
<evidence type="ECO:0000313" key="1">
    <source>
        <dbReference type="EMBL" id="CRK95178.1"/>
    </source>
</evidence>
<name>A0A1J1I616_9DIPT</name>
<sequence>MKRFWWWKLFTTAAVDERGGNTTRNGDETEQKKKILFAFNFIASIHALRNAIITTTTTDTLVHSKAVECVCASTQTKPECSNGVARKHNTNSTTLRNV</sequence>
<protein>
    <submittedName>
        <fullName evidence="1">CLUMA_CG008860, isoform A</fullName>
    </submittedName>
</protein>
<keyword evidence="2" id="KW-1185">Reference proteome</keyword>
<reference evidence="1 2" key="1">
    <citation type="submission" date="2015-04" db="EMBL/GenBank/DDBJ databases">
        <authorList>
            <person name="Syromyatnikov M.Y."/>
            <person name="Popov V.N."/>
        </authorList>
    </citation>
    <scope>NUCLEOTIDE SEQUENCE [LARGE SCALE GENOMIC DNA]</scope>
</reference>
<accession>A0A1J1I616</accession>
<proteinExistence type="predicted"/>